<gene>
    <name evidence="2" type="ORF">BKA15_004502</name>
</gene>
<organism evidence="2 3">
    <name type="scientific">Microlunatus parietis</name>
    <dbReference type="NCBI Taxonomy" id="682979"/>
    <lineage>
        <taxon>Bacteria</taxon>
        <taxon>Bacillati</taxon>
        <taxon>Actinomycetota</taxon>
        <taxon>Actinomycetes</taxon>
        <taxon>Propionibacteriales</taxon>
        <taxon>Propionibacteriaceae</taxon>
        <taxon>Microlunatus</taxon>
    </lineage>
</organism>
<feature type="transmembrane region" description="Helical" evidence="1">
    <location>
        <begin position="56"/>
        <end position="75"/>
    </location>
</feature>
<name>A0A7Y9IA87_9ACTN</name>
<sequence length="260" mass="27055">MMRFVRLYALLFSLSLRRQVAFRADLAFELVRTLIALTASLGALLAVFTRTDQLGGFTLTEAVALLGTFQLISGLRQALVEPNLRFYGGQVADGRFDAVLTQPAPSIFLASLGGAAPIALAQAALGLVVVVITAGSGPTTPGPTAIAGWLVLVIAATVIMWATRCLIAASVFWALGFSLDVAYDALWQLGGYPTSMLNPPLRLLTTILPVAFLATAPAGVLVGAWSPVWVGAGAAVAAVSAVLAVIVWNRGVRNYGSATS</sequence>
<dbReference type="InterPro" id="IPR010390">
    <property type="entry name" value="ABC-2_transporter-like"/>
</dbReference>
<feature type="transmembrane region" description="Helical" evidence="1">
    <location>
        <begin position="228"/>
        <end position="248"/>
    </location>
</feature>
<keyword evidence="1" id="KW-0812">Transmembrane</keyword>
<keyword evidence="3" id="KW-1185">Reference proteome</keyword>
<dbReference type="AlphaFoldDB" id="A0A7Y9IA87"/>
<accession>A0A7Y9IA87</accession>
<dbReference type="PANTHER" id="PTHR36833">
    <property type="entry name" value="SLR0610 PROTEIN-RELATED"/>
    <property type="match status" value="1"/>
</dbReference>
<evidence type="ECO:0000313" key="3">
    <source>
        <dbReference type="Proteomes" id="UP000569914"/>
    </source>
</evidence>
<proteinExistence type="predicted"/>
<evidence type="ECO:0000256" key="1">
    <source>
        <dbReference type="SAM" id="Phobius"/>
    </source>
</evidence>
<feature type="transmembrane region" description="Helical" evidence="1">
    <location>
        <begin position="144"/>
        <end position="161"/>
    </location>
</feature>
<feature type="transmembrane region" description="Helical" evidence="1">
    <location>
        <begin position="107"/>
        <end position="132"/>
    </location>
</feature>
<reference evidence="2 3" key="1">
    <citation type="submission" date="2020-07" db="EMBL/GenBank/DDBJ databases">
        <title>Sequencing the genomes of 1000 actinobacteria strains.</title>
        <authorList>
            <person name="Klenk H.-P."/>
        </authorList>
    </citation>
    <scope>NUCLEOTIDE SEQUENCE [LARGE SCALE GENOMIC DNA]</scope>
    <source>
        <strain evidence="2 3">DSM 22083</strain>
    </source>
</reference>
<feature type="transmembrane region" description="Helical" evidence="1">
    <location>
        <begin position="33"/>
        <end position="49"/>
    </location>
</feature>
<dbReference type="Proteomes" id="UP000569914">
    <property type="component" value="Unassembled WGS sequence"/>
</dbReference>
<dbReference type="RefSeq" id="WP_179754468.1">
    <property type="nucleotide sequence ID" value="NZ_JACCBU010000001.1"/>
</dbReference>
<evidence type="ECO:0000313" key="2">
    <source>
        <dbReference type="EMBL" id="NYE73173.1"/>
    </source>
</evidence>
<feature type="transmembrane region" description="Helical" evidence="1">
    <location>
        <begin position="167"/>
        <end position="189"/>
    </location>
</feature>
<dbReference type="Pfam" id="PF06182">
    <property type="entry name" value="ABC2_membrane_6"/>
    <property type="match status" value="1"/>
</dbReference>
<keyword evidence="1" id="KW-1133">Transmembrane helix</keyword>
<dbReference type="EMBL" id="JACCBU010000001">
    <property type="protein sequence ID" value="NYE73173.1"/>
    <property type="molecule type" value="Genomic_DNA"/>
</dbReference>
<keyword evidence="1" id="KW-0472">Membrane</keyword>
<comment type="caution">
    <text evidence="2">The sequence shown here is derived from an EMBL/GenBank/DDBJ whole genome shotgun (WGS) entry which is preliminary data.</text>
</comment>
<dbReference type="PANTHER" id="PTHR36833:SF1">
    <property type="entry name" value="INTEGRAL MEMBRANE TRANSPORT PROTEIN"/>
    <property type="match status" value="1"/>
</dbReference>
<feature type="transmembrane region" description="Helical" evidence="1">
    <location>
        <begin position="201"/>
        <end position="222"/>
    </location>
</feature>
<protein>
    <submittedName>
        <fullName evidence="2">ABC-2 type transport system permease protein</fullName>
    </submittedName>
</protein>